<sequence>MNSRFKRVTSRLLIASVLGLGLPLQSSHAGLVGTDKVAVSAQSQSERERIHSFLDRDDVRKELQTQGVDVNTAKARVDALTDAEVQKVAGKLDQMPAGGDIIGILFTIFVILLVTDILGYTKVFSFTRSIK</sequence>
<keyword evidence="1" id="KW-0472">Membrane</keyword>
<dbReference type="OrthoDB" id="7651521at2"/>
<dbReference type="RefSeq" id="WP_009206482.1">
    <property type="nucleotide sequence ID" value="NC_022357.1"/>
</dbReference>
<reference evidence="3 4" key="1">
    <citation type="journal article" date="2012" name="Appl. Environ. Microbiol.">
        <title>Draft genome sequence of a psychrotolerant sulfur-oxidizing bacterium, Sulfuricella denitrificans skB26, and proteomic insights into cold adaptation.</title>
        <authorList>
            <person name="Watanabe T."/>
            <person name="Kojima H."/>
            <person name="Fukui M."/>
        </authorList>
    </citation>
    <scope>NUCLEOTIDE SEQUENCE [LARGE SCALE GENOMIC DNA]</scope>
    <source>
        <strain evidence="4">skB26</strain>
    </source>
</reference>
<dbReference type="HOGENOM" id="CLU_146041_0_1_4"/>
<keyword evidence="1" id="KW-0812">Transmembrane</keyword>
<keyword evidence="1" id="KW-1133">Transmembrane helix</keyword>
<dbReference type="KEGG" id="sdr:SCD_n00730"/>
<feature type="signal peptide" evidence="2">
    <location>
        <begin position="1"/>
        <end position="29"/>
    </location>
</feature>
<evidence type="ECO:0000256" key="1">
    <source>
        <dbReference type="SAM" id="Phobius"/>
    </source>
</evidence>
<dbReference type="STRING" id="1163617.SCD_n00730"/>
<feature type="chain" id="PRO_5004546011" description="PA2779 family protein" evidence="2">
    <location>
        <begin position="30"/>
        <end position="131"/>
    </location>
</feature>
<dbReference type="Proteomes" id="UP000015559">
    <property type="component" value="Chromosome"/>
</dbReference>
<organism evidence="3 4">
    <name type="scientific">Sulfuricella denitrificans (strain DSM 22764 / NBRC 105220 / skB26)</name>
    <dbReference type="NCBI Taxonomy" id="1163617"/>
    <lineage>
        <taxon>Bacteria</taxon>
        <taxon>Pseudomonadati</taxon>
        <taxon>Pseudomonadota</taxon>
        <taxon>Betaproteobacteria</taxon>
        <taxon>Nitrosomonadales</taxon>
        <taxon>Sulfuricellaceae</taxon>
        <taxon>Sulfuricella</taxon>
    </lineage>
</organism>
<feature type="transmembrane region" description="Helical" evidence="1">
    <location>
        <begin position="101"/>
        <end position="121"/>
    </location>
</feature>
<dbReference type="EMBL" id="AP013066">
    <property type="protein sequence ID" value="BAN34572.1"/>
    <property type="molecule type" value="Genomic_DNA"/>
</dbReference>
<evidence type="ECO:0008006" key="5">
    <source>
        <dbReference type="Google" id="ProtNLM"/>
    </source>
</evidence>
<protein>
    <recommendedName>
        <fullName evidence="5">PA2779 family protein</fullName>
    </recommendedName>
</protein>
<gene>
    <name evidence="3" type="ORF">SCD_n00730</name>
</gene>
<keyword evidence="4" id="KW-1185">Reference proteome</keyword>
<name>S6B1K5_SULDS</name>
<dbReference type="InterPro" id="IPR046735">
    <property type="entry name" value="PA2779-like"/>
</dbReference>
<dbReference type="PIRSF" id="PIRSF029543">
    <property type="entry name" value="UCP029543"/>
    <property type="match status" value="1"/>
</dbReference>
<evidence type="ECO:0000313" key="4">
    <source>
        <dbReference type="Proteomes" id="UP000015559"/>
    </source>
</evidence>
<keyword evidence="2" id="KW-0732">Signal</keyword>
<dbReference type="AlphaFoldDB" id="S6B1K5"/>
<dbReference type="eggNOG" id="ENOG5032Z0E">
    <property type="taxonomic scope" value="Bacteria"/>
</dbReference>
<dbReference type="InterPro" id="IPR016924">
    <property type="entry name" value="UCP029543"/>
</dbReference>
<proteinExistence type="predicted"/>
<accession>S6B1K5</accession>
<evidence type="ECO:0000256" key="2">
    <source>
        <dbReference type="SAM" id="SignalP"/>
    </source>
</evidence>
<dbReference type="Pfam" id="PF20332">
    <property type="entry name" value="DUF6627"/>
    <property type="match status" value="1"/>
</dbReference>
<dbReference type="NCBIfam" id="NF033919">
    <property type="entry name" value="PA2779_fam"/>
    <property type="match status" value="1"/>
</dbReference>
<evidence type="ECO:0000313" key="3">
    <source>
        <dbReference type="EMBL" id="BAN34572.1"/>
    </source>
</evidence>